<feature type="signal peptide" evidence="5">
    <location>
        <begin position="1"/>
        <end position="25"/>
    </location>
</feature>
<evidence type="ECO:0000256" key="3">
    <source>
        <dbReference type="ARBA" id="ARBA00022597"/>
    </source>
</evidence>
<organism evidence="6 7">
    <name type="scientific">Reinekea blandensis MED297</name>
    <dbReference type="NCBI Taxonomy" id="314283"/>
    <lineage>
        <taxon>Bacteria</taxon>
        <taxon>Pseudomonadati</taxon>
        <taxon>Pseudomonadota</taxon>
        <taxon>Gammaproteobacteria</taxon>
        <taxon>Oceanospirillales</taxon>
        <taxon>Saccharospirillaceae</taxon>
        <taxon>Reinekea</taxon>
    </lineage>
</organism>
<dbReference type="PANTHER" id="PTHR30061:SF50">
    <property type="entry name" value="MALTOSE_MALTODEXTRIN-BINDING PERIPLASMIC PROTEIN"/>
    <property type="match status" value="1"/>
</dbReference>
<comment type="caution">
    <text evidence="6">The sequence shown here is derived from an EMBL/GenBank/DDBJ whole genome shotgun (WGS) entry which is preliminary data.</text>
</comment>
<dbReference type="GO" id="GO:0042956">
    <property type="term" value="P:maltodextrin transmembrane transport"/>
    <property type="evidence" value="ECO:0007669"/>
    <property type="project" value="TreeGrafter"/>
</dbReference>
<comment type="similarity">
    <text evidence="1 5">Belongs to the bacterial solute-binding protein 1 family.</text>
</comment>
<protein>
    <recommendedName>
        <fullName evidence="5">Maltodextrin-binding protein</fullName>
    </recommendedName>
</protein>
<accession>A4BG84</accession>
<dbReference type="Proteomes" id="UP000005953">
    <property type="component" value="Unassembled WGS sequence"/>
</dbReference>
<dbReference type="SUPFAM" id="SSF53850">
    <property type="entry name" value="Periplasmic binding protein-like II"/>
    <property type="match status" value="1"/>
</dbReference>
<reference evidence="6 7" key="1">
    <citation type="submission" date="2006-02" db="EMBL/GenBank/DDBJ databases">
        <authorList>
            <person name="Pinhassi J."/>
            <person name="Pedros-Alio C."/>
            <person name="Ferriera S."/>
            <person name="Johnson J."/>
            <person name="Kravitz S."/>
            <person name="Halpern A."/>
            <person name="Remington K."/>
            <person name="Beeson K."/>
            <person name="Tran B."/>
            <person name="Rogers Y.-H."/>
            <person name="Friedman R."/>
            <person name="Venter J.C."/>
        </authorList>
    </citation>
    <scope>NUCLEOTIDE SEQUENCE [LARGE SCALE GENOMIC DNA]</scope>
    <source>
        <strain evidence="6 7">MED297</strain>
    </source>
</reference>
<gene>
    <name evidence="6" type="ORF">MED297_04397</name>
</gene>
<dbReference type="PANTHER" id="PTHR30061">
    <property type="entry name" value="MALTOSE-BINDING PERIPLASMIC PROTEIN"/>
    <property type="match status" value="1"/>
</dbReference>
<name>A4BG84_9GAMM</name>
<dbReference type="GO" id="GO:0015144">
    <property type="term" value="F:carbohydrate transmembrane transporter activity"/>
    <property type="evidence" value="ECO:0007669"/>
    <property type="project" value="InterPro"/>
</dbReference>
<evidence type="ECO:0000256" key="5">
    <source>
        <dbReference type="RuleBase" id="RU365005"/>
    </source>
</evidence>
<dbReference type="STRING" id="314283.MED297_04397"/>
<proteinExistence type="inferred from homology"/>
<dbReference type="NCBIfam" id="NF007011">
    <property type="entry name" value="PRK09474.1"/>
    <property type="match status" value="1"/>
</dbReference>
<dbReference type="AlphaFoldDB" id="A4BG84"/>
<dbReference type="GO" id="GO:0055052">
    <property type="term" value="C:ATP-binding cassette (ABC) transporter complex, substrate-binding subunit-containing"/>
    <property type="evidence" value="ECO:0007669"/>
    <property type="project" value="TreeGrafter"/>
</dbReference>
<dbReference type="Pfam" id="PF01547">
    <property type="entry name" value="SBP_bac_1"/>
    <property type="match status" value="1"/>
</dbReference>
<keyword evidence="5" id="KW-0574">Periplasm</keyword>
<dbReference type="InterPro" id="IPR006059">
    <property type="entry name" value="SBP"/>
</dbReference>
<sequence length="426" mass="47708">MYPKVNVQRLLIAGMLLLTSVFTQAFEDDALVVWINNDKGVDGLREVAQRFTADTGIRVIVQTQDDYESEDDPANRFARVAATTEGPDIIFWAHDRIGNWINDGLLQPVTPSVEVYDQIHEFAWNAVTVGDAIYGYPIAMEAISLIYNQDLITRPPKTWDEVIALDRQLRADGKRALNYKYADTYFTWPFITSGGGYSFRKADRVYQLADVGLDNRGARKGVSMLNRLYREGVIESEDGADWGAMMQDFKEGNVALTINGPWTWNELNDSDVNWALGKFPQIDDSSGYGRPFVGFLAGYVNSFSPNDVLARKFLEDYVVVYEGVKTIDGDRPIGAAANKQLQAELDTNPLIAHTFALAATGETMPDIPEMKRFWSTMQTNLPLMVQGEKPVDATLDDIGEKLRRLDSMKMWTRKHYLAGPAVGSDG</sequence>
<keyword evidence="4 5" id="KW-0732">Signal</keyword>
<dbReference type="RefSeq" id="WP_008047775.1">
    <property type="nucleotide sequence ID" value="NZ_CH724154.1"/>
</dbReference>
<dbReference type="HOGENOM" id="CLU_031285_17_0_6"/>
<keyword evidence="3 5" id="KW-0762">Sugar transport</keyword>
<dbReference type="PRINTS" id="PR00181">
    <property type="entry name" value="MALTOSEBP"/>
</dbReference>
<evidence type="ECO:0000256" key="1">
    <source>
        <dbReference type="ARBA" id="ARBA00008520"/>
    </source>
</evidence>
<evidence type="ECO:0000313" key="6">
    <source>
        <dbReference type="EMBL" id="EAR08879.1"/>
    </source>
</evidence>
<keyword evidence="7" id="KW-1185">Reference proteome</keyword>
<evidence type="ECO:0000256" key="2">
    <source>
        <dbReference type="ARBA" id="ARBA00022448"/>
    </source>
</evidence>
<evidence type="ECO:0000256" key="4">
    <source>
        <dbReference type="ARBA" id="ARBA00022729"/>
    </source>
</evidence>
<dbReference type="GO" id="GO:1901982">
    <property type="term" value="F:maltose binding"/>
    <property type="evidence" value="ECO:0007669"/>
    <property type="project" value="TreeGrafter"/>
</dbReference>
<dbReference type="GO" id="GO:0015768">
    <property type="term" value="P:maltose transport"/>
    <property type="evidence" value="ECO:0007669"/>
    <property type="project" value="TreeGrafter"/>
</dbReference>
<comment type="subcellular location">
    <subcellularLocation>
        <location evidence="5">Periplasm</location>
    </subcellularLocation>
</comment>
<evidence type="ECO:0000313" key="7">
    <source>
        <dbReference type="Proteomes" id="UP000005953"/>
    </source>
</evidence>
<dbReference type="GO" id="GO:0042597">
    <property type="term" value="C:periplasmic space"/>
    <property type="evidence" value="ECO:0007669"/>
    <property type="project" value="UniProtKB-SubCell"/>
</dbReference>
<dbReference type="InterPro" id="IPR006060">
    <property type="entry name" value="Maltose/Cyclodextrin-bd"/>
</dbReference>
<comment type="function">
    <text evidence="5">Part of the ABC transporter complex MalEFGK involved in maltose/maltodextrin import. Binds maltose and higher maltodextrins.</text>
</comment>
<dbReference type="Gene3D" id="3.40.190.10">
    <property type="entry name" value="Periplasmic binding protein-like II"/>
    <property type="match status" value="2"/>
</dbReference>
<keyword evidence="2 5" id="KW-0813">Transport</keyword>
<dbReference type="EMBL" id="AAOE01000015">
    <property type="protein sequence ID" value="EAR08879.1"/>
    <property type="molecule type" value="Genomic_DNA"/>
</dbReference>
<feature type="chain" id="PRO_5013426633" description="Maltodextrin-binding protein" evidence="5">
    <location>
        <begin position="26"/>
        <end position="426"/>
    </location>
</feature>